<dbReference type="EMBL" id="GBXM01057746">
    <property type="protein sequence ID" value="JAH50831.1"/>
    <property type="molecule type" value="Transcribed_RNA"/>
</dbReference>
<proteinExistence type="predicted"/>
<protein>
    <submittedName>
        <fullName evidence="1">Uncharacterized protein</fullName>
    </submittedName>
</protein>
<organism evidence="1">
    <name type="scientific">Anguilla anguilla</name>
    <name type="common">European freshwater eel</name>
    <name type="synonym">Muraena anguilla</name>
    <dbReference type="NCBI Taxonomy" id="7936"/>
    <lineage>
        <taxon>Eukaryota</taxon>
        <taxon>Metazoa</taxon>
        <taxon>Chordata</taxon>
        <taxon>Craniata</taxon>
        <taxon>Vertebrata</taxon>
        <taxon>Euteleostomi</taxon>
        <taxon>Actinopterygii</taxon>
        <taxon>Neopterygii</taxon>
        <taxon>Teleostei</taxon>
        <taxon>Anguilliformes</taxon>
        <taxon>Anguillidae</taxon>
        <taxon>Anguilla</taxon>
    </lineage>
</organism>
<name>A0A0E9TB66_ANGAN</name>
<reference evidence="1" key="2">
    <citation type="journal article" date="2015" name="Fish Shellfish Immunol.">
        <title>Early steps in the European eel (Anguilla anguilla)-Vibrio vulnificus interaction in the gills: Role of the RtxA13 toxin.</title>
        <authorList>
            <person name="Callol A."/>
            <person name="Pajuelo D."/>
            <person name="Ebbesson L."/>
            <person name="Teles M."/>
            <person name="MacKenzie S."/>
            <person name="Amaro C."/>
        </authorList>
    </citation>
    <scope>NUCLEOTIDE SEQUENCE</scope>
</reference>
<dbReference type="AlphaFoldDB" id="A0A0E9TB66"/>
<sequence length="40" mass="4406">MCFSYSLNASNCVNILCSHTTEIAVKQLKLFNIIPSMTGI</sequence>
<accession>A0A0E9TB66</accession>
<reference evidence="1" key="1">
    <citation type="submission" date="2014-11" db="EMBL/GenBank/DDBJ databases">
        <authorList>
            <person name="Amaro Gonzalez C."/>
        </authorList>
    </citation>
    <scope>NUCLEOTIDE SEQUENCE</scope>
</reference>
<evidence type="ECO:0000313" key="1">
    <source>
        <dbReference type="EMBL" id="JAH50831.1"/>
    </source>
</evidence>